<feature type="repeat" description="PPR" evidence="8">
    <location>
        <begin position="490"/>
        <end position="520"/>
    </location>
</feature>
<dbReference type="EMBL" id="CABITT030000007">
    <property type="protein sequence ID" value="VVB10685.1"/>
    <property type="molecule type" value="Genomic_DNA"/>
</dbReference>
<feature type="compositionally biased region" description="Low complexity" evidence="9">
    <location>
        <begin position="295"/>
        <end position="308"/>
    </location>
</feature>
<dbReference type="Proteomes" id="UP000489600">
    <property type="component" value="Unassembled WGS sequence"/>
</dbReference>
<dbReference type="Pfam" id="PF05641">
    <property type="entry name" value="Agenet"/>
    <property type="match status" value="1"/>
</dbReference>
<dbReference type="SUPFAM" id="SSF158639">
    <property type="entry name" value="ENT-like"/>
    <property type="match status" value="1"/>
</dbReference>
<protein>
    <recommendedName>
        <fullName evidence="10">ENT domain-containing protein</fullName>
    </recommendedName>
</protein>
<dbReference type="InterPro" id="IPR036142">
    <property type="entry name" value="ENT_dom-like_sf"/>
</dbReference>
<evidence type="ECO:0000256" key="2">
    <source>
        <dbReference type="ARBA" id="ARBA00004173"/>
    </source>
</evidence>
<feature type="repeat" description="PPR" evidence="8">
    <location>
        <begin position="521"/>
        <end position="555"/>
    </location>
</feature>
<feature type="region of interest" description="Disordered" evidence="9">
    <location>
        <begin position="288"/>
        <end position="308"/>
    </location>
</feature>
<keyword evidence="4" id="KW-0677">Repeat</keyword>
<dbReference type="PROSITE" id="PS51138">
    <property type="entry name" value="ENT"/>
    <property type="match status" value="1"/>
</dbReference>
<dbReference type="InterPro" id="IPR002885">
    <property type="entry name" value="PPR_rpt"/>
</dbReference>
<sequence>MRFRKGSRVEVFSNKKAPYGAWRCAEIISGNGHTYNVRYHSFQLATEDAVMERVPRKIIRPCPPQVDVERWETGELLEVLDNFSWKAATVREELCGKYYVVRLLGTAVEFTFHKVNLRVRQSWQDERWVAIGKVSGSVKSSTLTGSDVHQKLQPHVNSTLLHEPSVVSARILKRPSPHNWSECAESCTGNPKRIRLLEKEGQHHRFPASTMQKVDVIACRPENRGGKSHVQGSSKNHKTGCCQMVRVRSKGFSENVRVGSLVADECYDSDACSVGSCSATSYDESNMAPSMLPGSSQQADSCSSDAESSCDLGEEARRKHSLAGDATTMSCRSELYTYRSTLGGLFASGPLSWEQEASLTDLRLSLNISDDEHLMESQSWDSYNGGQSQTWESSYANGLQVQSHNQGSALDTDHFEQERSGNGSLDEFDAICREGKVKSAVEIIKSWRNEGYVVDLPRLLWLVQLCGDAKALEEGKDVHGFISSSVSLSDISVYNSIIEMYSGCGSVEDAFTVFNSMPGKNSGSWCAIIRCFANNGQGEGAIDMFSRFKEEGNMPDGEIFKEIFFVCGVLGDIDEGLLHFESMIKDYGIIPSMEHYVSLVKMLAGPGYLDEALGFVESMEPNVELWETLMNLSRIHGDLELGDRCQDMVEHLDASRLNSESKAGLVAVNLSDIAKERLQRMARGRNFICKYSAGDTSRLENRDLYIALKGLKEHIIEIGYAPEFKLALHDVDQESKGENLLNHSERIAFIKGMLDSPARSAITVMKNLRVCIDCHNALEMMSKIVGRRLTSRDSKRFHHMEDGVCTCKGYW</sequence>
<dbReference type="InterPro" id="IPR005491">
    <property type="entry name" value="ENT_dom"/>
</dbReference>
<evidence type="ECO:0000313" key="11">
    <source>
        <dbReference type="EMBL" id="VVB10685.1"/>
    </source>
</evidence>
<feature type="domain" description="ENT" evidence="10">
    <location>
        <begin position="326"/>
        <end position="413"/>
    </location>
</feature>
<dbReference type="Gene3D" id="1.25.40.10">
    <property type="entry name" value="Tetratricopeptide repeat domain"/>
    <property type="match status" value="2"/>
</dbReference>
<dbReference type="AlphaFoldDB" id="A0A565CAQ9"/>
<keyword evidence="6" id="KW-0496">Mitochondrion</keyword>
<gene>
    <name evidence="11" type="ORF">ANE_LOCUS21129</name>
</gene>
<evidence type="ECO:0000313" key="12">
    <source>
        <dbReference type="Proteomes" id="UP000489600"/>
    </source>
</evidence>
<dbReference type="Pfam" id="PF01535">
    <property type="entry name" value="PPR"/>
    <property type="match status" value="2"/>
</dbReference>
<evidence type="ECO:0000256" key="3">
    <source>
        <dbReference type="ARBA" id="ARBA00006643"/>
    </source>
</evidence>
<evidence type="ECO:0000256" key="4">
    <source>
        <dbReference type="ARBA" id="ARBA00022737"/>
    </source>
</evidence>
<dbReference type="InterPro" id="IPR046960">
    <property type="entry name" value="PPR_At4g14850-like_plant"/>
</dbReference>
<dbReference type="Gene3D" id="1.10.1240.40">
    <property type="entry name" value="ENT domain"/>
    <property type="match status" value="1"/>
</dbReference>
<proteinExistence type="inferred from homology"/>
<dbReference type="PANTHER" id="PTHR47926">
    <property type="entry name" value="PENTATRICOPEPTIDE REPEAT-CONTAINING PROTEIN"/>
    <property type="match status" value="1"/>
</dbReference>
<evidence type="ECO:0000256" key="5">
    <source>
        <dbReference type="ARBA" id="ARBA00022946"/>
    </source>
</evidence>
<evidence type="ECO:0000256" key="1">
    <source>
        <dbReference type="ARBA" id="ARBA00004123"/>
    </source>
</evidence>
<dbReference type="InterPro" id="IPR011990">
    <property type="entry name" value="TPR-like_helical_dom_sf"/>
</dbReference>
<dbReference type="SMART" id="SM01191">
    <property type="entry name" value="ENT"/>
    <property type="match status" value="1"/>
</dbReference>
<organism evidence="11 12">
    <name type="scientific">Arabis nemorensis</name>
    <dbReference type="NCBI Taxonomy" id="586526"/>
    <lineage>
        <taxon>Eukaryota</taxon>
        <taxon>Viridiplantae</taxon>
        <taxon>Streptophyta</taxon>
        <taxon>Embryophyta</taxon>
        <taxon>Tracheophyta</taxon>
        <taxon>Spermatophyta</taxon>
        <taxon>Magnoliopsida</taxon>
        <taxon>eudicotyledons</taxon>
        <taxon>Gunneridae</taxon>
        <taxon>Pentapetalae</taxon>
        <taxon>rosids</taxon>
        <taxon>malvids</taxon>
        <taxon>Brassicales</taxon>
        <taxon>Brassicaceae</taxon>
        <taxon>Arabideae</taxon>
        <taxon>Arabis</taxon>
    </lineage>
</organism>
<dbReference type="GO" id="GO:0005739">
    <property type="term" value="C:mitochondrion"/>
    <property type="evidence" value="ECO:0007669"/>
    <property type="project" value="UniProtKB-SubCell"/>
</dbReference>
<dbReference type="InterPro" id="IPR032867">
    <property type="entry name" value="DYW_dom"/>
</dbReference>
<evidence type="ECO:0000256" key="8">
    <source>
        <dbReference type="PROSITE-ProRule" id="PRU00708"/>
    </source>
</evidence>
<dbReference type="PANTHER" id="PTHR47926:SF388">
    <property type="entry name" value="DYW DOMAIN-CONTAINING PROTEIN"/>
    <property type="match status" value="1"/>
</dbReference>
<accession>A0A565CAQ9</accession>
<dbReference type="GO" id="GO:0003723">
    <property type="term" value="F:RNA binding"/>
    <property type="evidence" value="ECO:0007669"/>
    <property type="project" value="InterPro"/>
</dbReference>
<dbReference type="InterPro" id="IPR008395">
    <property type="entry name" value="Agenet-like_dom"/>
</dbReference>
<dbReference type="PROSITE" id="PS51375">
    <property type="entry name" value="PPR"/>
    <property type="match status" value="2"/>
</dbReference>
<comment type="caution">
    <text evidence="11">The sequence shown here is derived from an EMBL/GenBank/DDBJ whole genome shotgun (WGS) entry which is preliminary data.</text>
</comment>
<dbReference type="GO" id="GO:0008270">
    <property type="term" value="F:zinc ion binding"/>
    <property type="evidence" value="ECO:0007669"/>
    <property type="project" value="InterPro"/>
</dbReference>
<keyword evidence="7" id="KW-0539">Nucleus</keyword>
<evidence type="ECO:0000256" key="6">
    <source>
        <dbReference type="ARBA" id="ARBA00023128"/>
    </source>
</evidence>
<dbReference type="SMART" id="SM00743">
    <property type="entry name" value="Agenet"/>
    <property type="match status" value="2"/>
</dbReference>
<evidence type="ECO:0000256" key="7">
    <source>
        <dbReference type="ARBA" id="ARBA00023242"/>
    </source>
</evidence>
<comment type="similarity">
    <text evidence="3">Belongs to the PPR family. PCMP-H subfamily.</text>
</comment>
<keyword evidence="12" id="KW-1185">Reference proteome</keyword>
<comment type="subcellular location">
    <subcellularLocation>
        <location evidence="2">Mitochondrion</location>
    </subcellularLocation>
    <subcellularLocation>
        <location evidence="1">Nucleus</location>
    </subcellularLocation>
</comment>
<reference evidence="11" key="1">
    <citation type="submission" date="2019-07" db="EMBL/GenBank/DDBJ databases">
        <authorList>
            <person name="Dittberner H."/>
        </authorList>
    </citation>
    <scope>NUCLEOTIDE SEQUENCE [LARGE SCALE GENOMIC DNA]</scope>
</reference>
<keyword evidence="5" id="KW-0809">Transit peptide</keyword>
<name>A0A565CAQ9_9BRAS</name>
<dbReference type="Pfam" id="PF14432">
    <property type="entry name" value="DYW_deaminase"/>
    <property type="match status" value="1"/>
</dbReference>
<dbReference type="NCBIfam" id="TIGR00756">
    <property type="entry name" value="PPR"/>
    <property type="match status" value="2"/>
</dbReference>
<dbReference type="FunFam" id="1.25.40.10:FF:000503">
    <property type="entry name" value="Pentatricopeptide repeat-containing protein, mitochondrial"/>
    <property type="match status" value="1"/>
</dbReference>
<evidence type="ECO:0000259" key="10">
    <source>
        <dbReference type="PROSITE" id="PS51138"/>
    </source>
</evidence>
<dbReference type="GO" id="GO:0009451">
    <property type="term" value="P:RNA modification"/>
    <property type="evidence" value="ECO:0007669"/>
    <property type="project" value="InterPro"/>
</dbReference>
<evidence type="ECO:0000256" key="9">
    <source>
        <dbReference type="SAM" id="MobiDB-lite"/>
    </source>
</evidence>
<dbReference type="GO" id="GO:0005634">
    <property type="term" value="C:nucleus"/>
    <property type="evidence" value="ECO:0007669"/>
    <property type="project" value="UniProtKB-SubCell"/>
</dbReference>
<dbReference type="OrthoDB" id="663550at2759"/>
<dbReference type="InterPro" id="IPR014002">
    <property type="entry name" value="Agenet_dom_plant"/>
</dbReference>